<feature type="compositionally biased region" description="Basic residues" evidence="1">
    <location>
        <begin position="43"/>
        <end position="54"/>
    </location>
</feature>
<dbReference type="EMBL" id="RHPJ01000003">
    <property type="protein sequence ID" value="TGO04388.1"/>
    <property type="molecule type" value="Genomic_DNA"/>
</dbReference>
<organism evidence="2 3">
    <name type="scientific">Serinibacter arcticus</name>
    <dbReference type="NCBI Taxonomy" id="1655435"/>
    <lineage>
        <taxon>Bacteria</taxon>
        <taxon>Bacillati</taxon>
        <taxon>Actinomycetota</taxon>
        <taxon>Actinomycetes</taxon>
        <taxon>Micrococcales</taxon>
        <taxon>Beutenbergiaceae</taxon>
        <taxon>Serinibacter</taxon>
    </lineage>
</organism>
<sequence length="70" mass="7749">MAHGFFSVPSSCEGLRRAGGAPRRGASRVRPRRGNEGAEHPRAARRHPNARVRRRDAPSLTRTALPPSRR</sequence>
<reference evidence="2 3" key="1">
    <citation type="submission" date="2018-11" db="EMBL/GenBank/DDBJ databases">
        <title>Complete genome sequencing of the Actinobacteria Serinibacter sp. K3-2.</title>
        <authorList>
            <person name="Rakitin A.L."/>
            <person name="Beletsky A.V."/>
            <person name="Mardanov A.V."/>
            <person name="Ravin N.V."/>
            <person name="Gromova A.S."/>
            <person name="Filippova S.N."/>
            <person name="Gal'Chenko V.F."/>
        </authorList>
    </citation>
    <scope>NUCLEOTIDE SEQUENCE [LARGE SCALE GENOMIC DNA]</scope>
    <source>
        <strain evidence="2 3">K3-2</strain>
    </source>
</reference>
<dbReference type="Proteomes" id="UP000297318">
    <property type="component" value="Unassembled WGS sequence"/>
</dbReference>
<accession>A0A4Z1DZZ2</accession>
<evidence type="ECO:0000313" key="3">
    <source>
        <dbReference type="Proteomes" id="UP000297318"/>
    </source>
</evidence>
<evidence type="ECO:0000256" key="1">
    <source>
        <dbReference type="SAM" id="MobiDB-lite"/>
    </source>
</evidence>
<comment type="caution">
    <text evidence="2">The sequence shown here is derived from an EMBL/GenBank/DDBJ whole genome shotgun (WGS) entry which is preliminary data.</text>
</comment>
<name>A0A4Z1DZZ2_9MICO</name>
<proteinExistence type="predicted"/>
<dbReference type="AlphaFoldDB" id="A0A4Z1DZZ2"/>
<gene>
    <name evidence="2" type="ORF">SERN_1981</name>
</gene>
<feature type="region of interest" description="Disordered" evidence="1">
    <location>
        <begin position="1"/>
        <end position="70"/>
    </location>
</feature>
<protein>
    <submittedName>
        <fullName evidence="2">Uncharacterized protein</fullName>
    </submittedName>
</protein>
<evidence type="ECO:0000313" key="2">
    <source>
        <dbReference type="EMBL" id="TGO04388.1"/>
    </source>
</evidence>
<feature type="compositionally biased region" description="Basic and acidic residues" evidence="1">
    <location>
        <begin position="33"/>
        <end position="42"/>
    </location>
</feature>
<keyword evidence="3" id="KW-1185">Reference proteome</keyword>